<keyword evidence="5" id="KW-0812">Transmembrane</keyword>
<keyword evidence="4" id="KW-0808">Transferase</keyword>
<evidence type="ECO:0000256" key="11">
    <source>
        <dbReference type="SAM" id="MobiDB-lite"/>
    </source>
</evidence>
<dbReference type="InterPro" id="IPR001675">
    <property type="entry name" value="Glyco_trans_29"/>
</dbReference>
<evidence type="ECO:0000256" key="4">
    <source>
        <dbReference type="ARBA" id="ARBA00022679"/>
    </source>
</evidence>
<keyword evidence="8" id="KW-0333">Golgi apparatus</keyword>
<dbReference type="eggNOG" id="KOG2692">
    <property type="taxonomic scope" value="Eukaryota"/>
</dbReference>
<sequence length="434" mass="48911">MAATLYVPSFQSGLVHIIKHTNCTVMQAAVAFELPRVWLMYVFLWMVAMTGSYMLGCMTVHQTKTVSEVFTPERDIVLFSNFDKDTESCHLHGEPYQECRGITPIKRYRTCAVVGGSGIIKGTGCGPEIDRHDFVIRFNMAPITGYANDVGVKVDMVVVGTFKLHMMKNTLEADPDSLHTLAKWKPEKYMSSIEEILSRLKSYNNSIFFYPKPIFDPLSGRGRGPDMHLNALNNMWRDIGLNITITYNLFNLRDLTVQMLEQLYPKFRAPSVGIITYLQALTFCDHVNLYGFYPLPRDPLNRVVPFHYHDDLLPAVSIIVFCFPHSSQEPGRAGSRVTFSPTRNDPCKKFRTSGIFRCGRYDKRCSSKWWRRNSSLSASLRPPHPPRHSGHLSATRKGQLMKTVQPGQAPASAAGRAHEDGHGKTRAGTGECRG</sequence>
<dbReference type="GO" id="GO:0008373">
    <property type="term" value="F:sialyltransferase activity"/>
    <property type="evidence" value="ECO:0007669"/>
    <property type="project" value="InterPro"/>
</dbReference>
<protein>
    <submittedName>
        <fullName evidence="12">Uncharacterized protein</fullName>
    </submittedName>
</protein>
<keyword evidence="3" id="KW-0328">Glycosyltransferase</keyword>
<dbReference type="AlphaFoldDB" id="C3Z0V2"/>
<dbReference type="InterPro" id="IPR050943">
    <property type="entry name" value="Glycosyltr_29_Sialyltrsf"/>
</dbReference>
<proteinExistence type="inferred from homology"/>
<evidence type="ECO:0000256" key="10">
    <source>
        <dbReference type="ARBA" id="ARBA00023180"/>
    </source>
</evidence>
<dbReference type="InterPro" id="IPR038578">
    <property type="entry name" value="GT29-like_sf"/>
</dbReference>
<dbReference type="InParanoid" id="C3Z0V2"/>
<keyword evidence="6" id="KW-0735">Signal-anchor</keyword>
<dbReference type="GO" id="GO:0000139">
    <property type="term" value="C:Golgi membrane"/>
    <property type="evidence" value="ECO:0007669"/>
    <property type="project" value="UniProtKB-SubCell"/>
</dbReference>
<comment type="similarity">
    <text evidence="2">Belongs to the glycosyltransferase 29 family.</text>
</comment>
<evidence type="ECO:0000256" key="9">
    <source>
        <dbReference type="ARBA" id="ARBA00023136"/>
    </source>
</evidence>
<dbReference type="PANTHER" id="PTHR11987:SF53">
    <property type="entry name" value="ALPHA-2,8-SIALYLTRANSFERASE 8F-LIKE"/>
    <property type="match status" value="1"/>
</dbReference>
<dbReference type="STRING" id="7739.C3Z0V2"/>
<feature type="region of interest" description="Disordered" evidence="11">
    <location>
        <begin position="400"/>
        <end position="434"/>
    </location>
</feature>
<evidence type="ECO:0000256" key="5">
    <source>
        <dbReference type="ARBA" id="ARBA00022692"/>
    </source>
</evidence>
<dbReference type="EMBL" id="GG666570">
    <property type="protein sequence ID" value="EEN53856.1"/>
    <property type="molecule type" value="Genomic_DNA"/>
</dbReference>
<evidence type="ECO:0000256" key="2">
    <source>
        <dbReference type="ARBA" id="ARBA00006003"/>
    </source>
</evidence>
<dbReference type="Gene3D" id="3.90.1480.20">
    <property type="entry name" value="Glycosyl transferase family 29"/>
    <property type="match status" value="1"/>
</dbReference>
<keyword evidence="9" id="KW-0472">Membrane</keyword>
<keyword evidence="10" id="KW-0325">Glycoprotein</keyword>
<name>C3Z0V2_BRAFL</name>
<organism>
    <name type="scientific">Branchiostoma floridae</name>
    <name type="common">Florida lancelet</name>
    <name type="synonym">Amphioxus</name>
    <dbReference type="NCBI Taxonomy" id="7739"/>
    <lineage>
        <taxon>Eukaryota</taxon>
        <taxon>Metazoa</taxon>
        <taxon>Chordata</taxon>
        <taxon>Cephalochordata</taxon>
        <taxon>Leptocardii</taxon>
        <taxon>Amphioxiformes</taxon>
        <taxon>Branchiostomatidae</taxon>
        <taxon>Branchiostoma</taxon>
    </lineage>
</organism>
<comment type="subcellular location">
    <subcellularLocation>
        <location evidence="1">Golgi apparatus membrane</location>
        <topology evidence="1">Single-pass type II membrane protein</topology>
    </subcellularLocation>
</comment>
<dbReference type="Pfam" id="PF00777">
    <property type="entry name" value="Glyco_transf_29"/>
    <property type="match status" value="1"/>
</dbReference>
<gene>
    <name evidence="12" type="ORF">BRAFLDRAFT_130192</name>
</gene>
<dbReference type="PANTHER" id="PTHR11987">
    <property type="entry name" value="ALPHA-2,8-SIALYLTRANSFERASE"/>
    <property type="match status" value="1"/>
</dbReference>
<evidence type="ECO:0000256" key="1">
    <source>
        <dbReference type="ARBA" id="ARBA00004323"/>
    </source>
</evidence>
<evidence type="ECO:0000256" key="7">
    <source>
        <dbReference type="ARBA" id="ARBA00022989"/>
    </source>
</evidence>
<evidence type="ECO:0000256" key="8">
    <source>
        <dbReference type="ARBA" id="ARBA00023034"/>
    </source>
</evidence>
<evidence type="ECO:0000256" key="3">
    <source>
        <dbReference type="ARBA" id="ARBA00022676"/>
    </source>
</evidence>
<evidence type="ECO:0000256" key="6">
    <source>
        <dbReference type="ARBA" id="ARBA00022968"/>
    </source>
</evidence>
<evidence type="ECO:0000313" key="12">
    <source>
        <dbReference type="EMBL" id="EEN53856.1"/>
    </source>
</evidence>
<accession>C3Z0V2</accession>
<keyword evidence="7" id="KW-1133">Transmembrane helix</keyword>
<reference evidence="12" key="1">
    <citation type="journal article" date="2008" name="Nature">
        <title>The amphioxus genome and the evolution of the chordate karyotype.</title>
        <authorList>
            <consortium name="US DOE Joint Genome Institute (JGI-PGF)"/>
            <person name="Putnam N.H."/>
            <person name="Butts T."/>
            <person name="Ferrier D.E.K."/>
            <person name="Furlong R.F."/>
            <person name="Hellsten U."/>
            <person name="Kawashima T."/>
            <person name="Robinson-Rechavi M."/>
            <person name="Shoguchi E."/>
            <person name="Terry A."/>
            <person name="Yu J.-K."/>
            <person name="Benito-Gutierrez E.L."/>
            <person name="Dubchak I."/>
            <person name="Garcia-Fernandez J."/>
            <person name="Gibson-Brown J.J."/>
            <person name="Grigoriev I.V."/>
            <person name="Horton A.C."/>
            <person name="de Jong P.J."/>
            <person name="Jurka J."/>
            <person name="Kapitonov V.V."/>
            <person name="Kohara Y."/>
            <person name="Kuroki Y."/>
            <person name="Lindquist E."/>
            <person name="Lucas S."/>
            <person name="Osoegawa K."/>
            <person name="Pennacchio L.A."/>
            <person name="Salamov A.A."/>
            <person name="Satou Y."/>
            <person name="Sauka-Spengler T."/>
            <person name="Schmutz J."/>
            <person name="Shin-I T."/>
            <person name="Toyoda A."/>
            <person name="Bronner-Fraser M."/>
            <person name="Fujiyama A."/>
            <person name="Holland L.Z."/>
            <person name="Holland P.W.H."/>
            <person name="Satoh N."/>
            <person name="Rokhsar D.S."/>
        </authorList>
    </citation>
    <scope>NUCLEOTIDE SEQUENCE [LARGE SCALE GENOMIC DNA]</scope>
    <source>
        <strain evidence="12">S238N-H82</strain>
        <tissue evidence="12">Testes</tissue>
    </source>
</reference>